<dbReference type="EMBL" id="JAVIZC010000001">
    <property type="protein sequence ID" value="MDR6101570.1"/>
    <property type="molecule type" value="Genomic_DNA"/>
</dbReference>
<reference evidence="1" key="1">
    <citation type="submission" date="2023-08" db="EMBL/GenBank/DDBJ databases">
        <title>Functional and genomic diversity of the sorghum phyllosphere microbiome.</title>
        <authorList>
            <person name="Shade A."/>
        </authorList>
    </citation>
    <scope>NUCLEOTIDE SEQUENCE</scope>
    <source>
        <strain evidence="1">SORGH_AS_0974</strain>
    </source>
</reference>
<gene>
    <name evidence="1" type="ORF">QE369_001748</name>
</gene>
<dbReference type="Proteomes" id="UP001255601">
    <property type="component" value="Unassembled WGS sequence"/>
</dbReference>
<evidence type="ECO:0000313" key="2">
    <source>
        <dbReference type="Proteomes" id="UP001255601"/>
    </source>
</evidence>
<dbReference type="AlphaFoldDB" id="A0AAJ2BL42"/>
<accession>A0AAJ2BL42</accession>
<comment type="caution">
    <text evidence="1">The sequence shown here is derived from an EMBL/GenBank/DDBJ whole genome shotgun (WGS) entry which is preliminary data.</text>
</comment>
<name>A0AAJ2BL42_9HYPH</name>
<evidence type="ECO:0000313" key="1">
    <source>
        <dbReference type="EMBL" id="MDR6101570.1"/>
    </source>
</evidence>
<dbReference type="RefSeq" id="WP_309770402.1">
    <property type="nucleotide sequence ID" value="NZ_JAVIZC010000001.1"/>
</dbReference>
<protein>
    <submittedName>
        <fullName evidence="1">Ferric iron reductase protein FhuF</fullName>
    </submittedName>
</protein>
<sequence>MAVAKNTSLSRKALVLHAFETQAAYVPDMRAELEPAGTDWISAQTFFSDDEAMDEFLAFEQSRYARTDLKTAGAFLINDYAYIFAATTVPLFVGFGLVPELSPASVALSFYTKKQLHHGKIYRSRRAHMRFDEAGIRHGRLDDPADGDLYRIGIENHFCLVVDRVHAKTKLSRAALWRLVGDAIAQLFLDAGLRFDAVEAAKAAAMRILKTPGSPLANRELHYFDVTQCDRQGKAIRETFRQRGGCCRFYLVEGGTCCSTCVLKSPQDRNEELQLAMRQNLSVG</sequence>
<proteinExistence type="predicted"/>
<organism evidence="1 2">
    <name type="scientific">Agrobacterium larrymoorei</name>
    <dbReference type="NCBI Taxonomy" id="160699"/>
    <lineage>
        <taxon>Bacteria</taxon>
        <taxon>Pseudomonadati</taxon>
        <taxon>Pseudomonadota</taxon>
        <taxon>Alphaproteobacteria</taxon>
        <taxon>Hyphomicrobiales</taxon>
        <taxon>Rhizobiaceae</taxon>
        <taxon>Rhizobium/Agrobacterium group</taxon>
        <taxon>Agrobacterium</taxon>
    </lineage>
</organism>